<dbReference type="InterPro" id="IPR011527">
    <property type="entry name" value="ABC1_TM_dom"/>
</dbReference>
<accession>A0A8J4E6D2</accession>
<dbReference type="InterPro" id="IPR027417">
    <property type="entry name" value="P-loop_NTPase"/>
</dbReference>
<dbReference type="SUPFAM" id="SSF52540">
    <property type="entry name" value="P-loop containing nucleoside triphosphate hydrolases"/>
    <property type="match status" value="1"/>
</dbReference>
<comment type="caution">
    <text evidence="10">The sequence shown here is derived from an EMBL/GenBank/DDBJ whole genome shotgun (WGS) entry which is preliminary data.</text>
</comment>
<gene>
    <name evidence="10" type="ORF">Vau01_114710</name>
</gene>
<dbReference type="AlphaFoldDB" id="A0A8J4E6D2"/>
<feature type="transmembrane region" description="Helical" evidence="7">
    <location>
        <begin position="161"/>
        <end position="180"/>
    </location>
</feature>
<dbReference type="PANTHER" id="PTHR24221">
    <property type="entry name" value="ATP-BINDING CASSETTE SUB-FAMILY B"/>
    <property type="match status" value="1"/>
</dbReference>
<dbReference type="SUPFAM" id="SSF90123">
    <property type="entry name" value="ABC transporter transmembrane region"/>
    <property type="match status" value="1"/>
</dbReference>
<dbReference type="GO" id="GO:0034040">
    <property type="term" value="F:ATPase-coupled lipid transmembrane transporter activity"/>
    <property type="evidence" value="ECO:0007669"/>
    <property type="project" value="TreeGrafter"/>
</dbReference>
<dbReference type="InterPro" id="IPR036640">
    <property type="entry name" value="ABC1_TM_sf"/>
</dbReference>
<feature type="transmembrane region" description="Helical" evidence="7">
    <location>
        <begin position="60"/>
        <end position="77"/>
    </location>
</feature>
<dbReference type="PROSITE" id="PS00211">
    <property type="entry name" value="ABC_TRANSPORTER_1"/>
    <property type="match status" value="1"/>
</dbReference>
<dbReference type="PROSITE" id="PS50893">
    <property type="entry name" value="ABC_TRANSPORTER_2"/>
    <property type="match status" value="1"/>
</dbReference>
<keyword evidence="11" id="KW-1185">Reference proteome</keyword>
<dbReference type="EMBL" id="BOPG01000105">
    <property type="protein sequence ID" value="GIJ63955.1"/>
    <property type="molecule type" value="Genomic_DNA"/>
</dbReference>
<evidence type="ECO:0000256" key="5">
    <source>
        <dbReference type="ARBA" id="ARBA00022989"/>
    </source>
</evidence>
<keyword evidence="5 7" id="KW-1133">Transmembrane helix</keyword>
<dbReference type="Gene3D" id="3.40.50.300">
    <property type="entry name" value="P-loop containing nucleotide triphosphate hydrolases"/>
    <property type="match status" value="1"/>
</dbReference>
<evidence type="ECO:0000313" key="11">
    <source>
        <dbReference type="Proteomes" id="UP000612585"/>
    </source>
</evidence>
<feature type="domain" description="ABC transporter" evidence="8">
    <location>
        <begin position="337"/>
        <end position="566"/>
    </location>
</feature>
<dbReference type="CDD" id="cd03228">
    <property type="entry name" value="ABCC_MRP_Like"/>
    <property type="match status" value="1"/>
</dbReference>
<evidence type="ECO:0000256" key="4">
    <source>
        <dbReference type="ARBA" id="ARBA00022840"/>
    </source>
</evidence>
<evidence type="ECO:0000256" key="7">
    <source>
        <dbReference type="SAM" id="Phobius"/>
    </source>
</evidence>
<sequence length="579" mass="60455">MNPATRRGWVLLLGDLRTQPQGLARVAGWAALEALPALLGGHLVARAIDDGFLAGRSGAGLGWLAALLGVHGLAALATRSSFPALASVVEPVRDATLERVVSGTLHRASAGVDGLDAAAVSRLTQQVETVRDVLAGLLMNLRRVLFTVLAATAGLLTLDPAIAVLTVPAVIGSLVLFGCLMRTLIARQRAVVLADETVASSAGTAVAGARDVAACGAVELTVDRVGRHMDASAAAARAMGRGAAARNLTASLGAYLPLILVLAWTPWLLRRGATAGEIVGAVTYVTAGLEPAVRLATQTVGASGLRLAVTLRRLAEASAPSDVREPEHPATPDGYELRLARVTFAYGPRSEPVLHELDLTVPSGSHLAIVGSSGIGKSTLANLLAGTLRPDRGEIRLGDAPLDAMATADVRRAVTLIPQEAYVFAGTIRENLCYLRPHPEPAALDQAVDEVGLRPLVDRLGGYDANLAPTDLSAGECQLVALARAYLSEAEVLILDEATCHLDPVAEARAENAFVRRSGTLIVIAHRISSARRAGRVLLLDGTRAYHGTHDDLLGRSSRYAELVGHWNPAPAPEPIEAR</sequence>
<keyword evidence="2 7" id="KW-0812">Transmembrane</keyword>
<dbReference type="Proteomes" id="UP000612585">
    <property type="component" value="Unassembled WGS sequence"/>
</dbReference>
<comment type="subcellular location">
    <subcellularLocation>
        <location evidence="1">Cell membrane</location>
        <topology evidence="1">Multi-pass membrane protein</topology>
    </subcellularLocation>
</comment>
<evidence type="ECO:0000259" key="9">
    <source>
        <dbReference type="PROSITE" id="PS50929"/>
    </source>
</evidence>
<dbReference type="PANTHER" id="PTHR24221:SF654">
    <property type="entry name" value="ATP-BINDING CASSETTE SUB-FAMILY B MEMBER 6"/>
    <property type="match status" value="1"/>
</dbReference>
<evidence type="ECO:0000256" key="1">
    <source>
        <dbReference type="ARBA" id="ARBA00004651"/>
    </source>
</evidence>
<evidence type="ECO:0000256" key="6">
    <source>
        <dbReference type="ARBA" id="ARBA00023136"/>
    </source>
</evidence>
<dbReference type="Pfam" id="PF00005">
    <property type="entry name" value="ABC_tran"/>
    <property type="match status" value="1"/>
</dbReference>
<evidence type="ECO:0000256" key="2">
    <source>
        <dbReference type="ARBA" id="ARBA00022692"/>
    </source>
</evidence>
<feature type="domain" description="ABC transmembrane type-1" evidence="9">
    <location>
        <begin position="30"/>
        <end position="304"/>
    </location>
</feature>
<proteinExistence type="predicted"/>
<evidence type="ECO:0000259" key="8">
    <source>
        <dbReference type="PROSITE" id="PS50893"/>
    </source>
</evidence>
<dbReference type="GO" id="GO:0005886">
    <property type="term" value="C:plasma membrane"/>
    <property type="evidence" value="ECO:0007669"/>
    <property type="project" value="UniProtKB-SubCell"/>
</dbReference>
<reference evidence="10" key="1">
    <citation type="submission" date="2021-01" db="EMBL/GenBank/DDBJ databases">
        <title>Whole genome shotgun sequence of Virgisporangium aurantiacum NBRC 16421.</title>
        <authorList>
            <person name="Komaki H."/>
            <person name="Tamura T."/>
        </authorList>
    </citation>
    <scope>NUCLEOTIDE SEQUENCE</scope>
    <source>
        <strain evidence="10">NBRC 16421</strain>
    </source>
</reference>
<dbReference type="InterPro" id="IPR003439">
    <property type="entry name" value="ABC_transporter-like_ATP-bd"/>
</dbReference>
<feature type="transmembrane region" description="Helical" evidence="7">
    <location>
        <begin position="247"/>
        <end position="269"/>
    </location>
</feature>
<dbReference type="InterPro" id="IPR039421">
    <property type="entry name" value="Type_1_exporter"/>
</dbReference>
<dbReference type="PROSITE" id="PS50929">
    <property type="entry name" value="ABC_TM1F"/>
    <property type="match status" value="1"/>
</dbReference>
<evidence type="ECO:0000256" key="3">
    <source>
        <dbReference type="ARBA" id="ARBA00022741"/>
    </source>
</evidence>
<dbReference type="SMART" id="SM00382">
    <property type="entry name" value="AAA"/>
    <property type="match status" value="1"/>
</dbReference>
<dbReference type="GO" id="GO:0016887">
    <property type="term" value="F:ATP hydrolysis activity"/>
    <property type="evidence" value="ECO:0007669"/>
    <property type="project" value="InterPro"/>
</dbReference>
<dbReference type="InterPro" id="IPR017871">
    <property type="entry name" value="ABC_transporter-like_CS"/>
</dbReference>
<dbReference type="RefSeq" id="WP_204011586.1">
    <property type="nucleotide sequence ID" value="NZ_BOPG01000105.1"/>
</dbReference>
<protein>
    <submittedName>
        <fullName evidence="10">ABC transporter ATP-binding protein</fullName>
    </submittedName>
</protein>
<organism evidence="10 11">
    <name type="scientific">Virgisporangium aurantiacum</name>
    <dbReference type="NCBI Taxonomy" id="175570"/>
    <lineage>
        <taxon>Bacteria</taxon>
        <taxon>Bacillati</taxon>
        <taxon>Actinomycetota</taxon>
        <taxon>Actinomycetes</taxon>
        <taxon>Micromonosporales</taxon>
        <taxon>Micromonosporaceae</taxon>
        <taxon>Virgisporangium</taxon>
    </lineage>
</organism>
<keyword evidence="4 10" id="KW-0067">ATP-binding</keyword>
<dbReference type="GO" id="GO:0140359">
    <property type="term" value="F:ABC-type transporter activity"/>
    <property type="evidence" value="ECO:0007669"/>
    <property type="project" value="InterPro"/>
</dbReference>
<keyword evidence="3" id="KW-0547">Nucleotide-binding</keyword>
<evidence type="ECO:0000313" key="10">
    <source>
        <dbReference type="EMBL" id="GIJ63955.1"/>
    </source>
</evidence>
<dbReference type="GO" id="GO:0005524">
    <property type="term" value="F:ATP binding"/>
    <property type="evidence" value="ECO:0007669"/>
    <property type="project" value="UniProtKB-KW"/>
</dbReference>
<dbReference type="InterPro" id="IPR003593">
    <property type="entry name" value="AAA+_ATPase"/>
</dbReference>
<name>A0A8J4E6D2_9ACTN</name>
<keyword evidence="6 7" id="KW-0472">Membrane</keyword>
<dbReference type="Gene3D" id="1.20.1560.10">
    <property type="entry name" value="ABC transporter type 1, transmembrane domain"/>
    <property type="match status" value="1"/>
</dbReference>